<keyword evidence="3" id="KW-0969">Cilium</keyword>
<keyword evidence="4" id="KW-1185">Reference proteome</keyword>
<proteinExistence type="predicted"/>
<dbReference type="GO" id="GO:0005929">
    <property type="term" value="C:cilium"/>
    <property type="evidence" value="ECO:0007669"/>
    <property type="project" value="TreeGrafter"/>
</dbReference>
<dbReference type="EMBL" id="VUJU01002235">
    <property type="protein sequence ID" value="KAF0762045.1"/>
    <property type="molecule type" value="Genomic_DNA"/>
</dbReference>
<reference evidence="3 4" key="1">
    <citation type="submission" date="2019-08" db="EMBL/GenBank/DDBJ databases">
        <title>Whole genome of Aphis craccivora.</title>
        <authorList>
            <person name="Voronova N.V."/>
            <person name="Shulinski R.S."/>
            <person name="Bandarenka Y.V."/>
            <person name="Zhorov D.G."/>
            <person name="Warner D."/>
        </authorList>
    </citation>
    <scope>NUCLEOTIDE SEQUENCE [LARGE SCALE GENOMIC DNA]</scope>
    <source>
        <strain evidence="3">180601</strain>
        <tissue evidence="3">Whole Body</tissue>
    </source>
</reference>
<dbReference type="PROSITE" id="PS50294">
    <property type="entry name" value="WD_REPEATS_REGION"/>
    <property type="match status" value="1"/>
</dbReference>
<dbReference type="OrthoDB" id="408728at2759"/>
<dbReference type="AlphaFoldDB" id="A0A6G0YW59"/>
<evidence type="ECO:0000256" key="1">
    <source>
        <dbReference type="PROSITE-ProRule" id="PRU00221"/>
    </source>
</evidence>
<dbReference type="InterPro" id="IPR001680">
    <property type="entry name" value="WD40_rpt"/>
</dbReference>
<name>A0A6G0YW59_APHCR</name>
<comment type="caution">
    <text evidence="3">The sequence shown here is derived from an EMBL/GenBank/DDBJ whole genome shotgun (WGS) entry which is preliminary data.</text>
</comment>
<evidence type="ECO:0000259" key="2">
    <source>
        <dbReference type="Pfam" id="PF23335"/>
    </source>
</evidence>
<evidence type="ECO:0000313" key="4">
    <source>
        <dbReference type="Proteomes" id="UP000478052"/>
    </source>
</evidence>
<dbReference type="InterPro" id="IPR015943">
    <property type="entry name" value="WD40/YVTN_repeat-like_dom_sf"/>
</dbReference>
<keyword evidence="1" id="KW-0853">WD repeat</keyword>
<feature type="non-terminal residue" evidence="3">
    <location>
        <position position="354"/>
    </location>
</feature>
<dbReference type="Pfam" id="PF00400">
    <property type="entry name" value="WD40"/>
    <property type="match status" value="2"/>
</dbReference>
<dbReference type="Proteomes" id="UP000478052">
    <property type="component" value="Unassembled WGS sequence"/>
</dbReference>
<dbReference type="SUPFAM" id="SSF50978">
    <property type="entry name" value="WD40 repeat-like"/>
    <property type="match status" value="1"/>
</dbReference>
<dbReference type="SMART" id="SM00320">
    <property type="entry name" value="WD40"/>
    <property type="match status" value="3"/>
</dbReference>
<accession>A0A6G0YW59</accession>
<dbReference type="PANTHER" id="PTHR24098:SF0">
    <property type="entry name" value="OUTER SEGMENT 5"/>
    <property type="match status" value="1"/>
</dbReference>
<dbReference type="PANTHER" id="PTHR24098">
    <property type="entry name" value="OUTER SEGMENT 5"/>
    <property type="match status" value="1"/>
</dbReference>
<dbReference type="InterPro" id="IPR056456">
    <property type="entry name" value="Beta-prop_IFT80_2nd"/>
</dbReference>
<dbReference type="Gene3D" id="2.130.10.10">
    <property type="entry name" value="YVTN repeat-like/Quinoprotein amine dehydrogenase"/>
    <property type="match status" value="2"/>
</dbReference>
<feature type="domain" description="IFT80 second beta-propeller" evidence="2">
    <location>
        <begin position="271"/>
        <end position="353"/>
    </location>
</feature>
<dbReference type="GO" id="GO:0060271">
    <property type="term" value="P:cilium assembly"/>
    <property type="evidence" value="ECO:0007669"/>
    <property type="project" value="TreeGrafter"/>
</dbReference>
<keyword evidence="3" id="KW-0282">Flagellum</keyword>
<organism evidence="3 4">
    <name type="scientific">Aphis craccivora</name>
    <name type="common">Cowpea aphid</name>
    <dbReference type="NCBI Taxonomy" id="307492"/>
    <lineage>
        <taxon>Eukaryota</taxon>
        <taxon>Metazoa</taxon>
        <taxon>Ecdysozoa</taxon>
        <taxon>Arthropoda</taxon>
        <taxon>Hexapoda</taxon>
        <taxon>Insecta</taxon>
        <taxon>Pterygota</taxon>
        <taxon>Neoptera</taxon>
        <taxon>Paraneoptera</taxon>
        <taxon>Hemiptera</taxon>
        <taxon>Sternorrhyncha</taxon>
        <taxon>Aphidomorpha</taxon>
        <taxon>Aphidoidea</taxon>
        <taxon>Aphididae</taxon>
        <taxon>Aphidini</taxon>
        <taxon>Aphis</taxon>
        <taxon>Aphis</taxon>
    </lineage>
</organism>
<keyword evidence="3" id="KW-0966">Cell projection</keyword>
<protein>
    <submittedName>
        <fullName evidence="3">Intraflagellar transport protein 80</fullName>
    </submittedName>
</protein>
<evidence type="ECO:0000313" key="3">
    <source>
        <dbReference type="EMBL" id="KAF0762045.1"/>
    </source>
</evidence>
<dbReference type="Pfam" id="PF23335">
    <property type="entry name" value="Beta-prop_IFT80_2nd"/>
    <property type="match status" value="1"/>
</dbReference>
<gene>
    <name evidence="3" type="ORF">FWK35_00005916</name>
</gene>
<sequence length="354" mass="39648">MRFKSTIIKDSEDHFVVCIGWTGNDEIVIGRNDSTLSKWSQTSKESIKLCDFSDESSYPIDLHILSSTQRLTNKTAGIEQILITSSNGKLHLMSKTTKIDKTVDAHEGNVTVGKWSPDGSTLLTAGEDGSIKIWSRIGMLRTKLVVNAEPILSADWNSDSSKIVYTQHDTLCIKSLKANIKTIRIWDSYGNSVFVSEKLTHPVTSHCWKSDGNLLVVSFYNTILICNQYGVVLSTNHVDCGSICTLCWSPDNTQVAAVCANGRLMISTLVERSISRRNFHCLITSRKTMAVKDVLNETKENLDFPERIVHVAMEYNHLIITTCTQCFVHQMPNLNTPQIINLKDTNVFMIILTE</sequence>
<dbReference type="InterPro" id="IPR036322">
    <property type="entry name" value="WD40_repeat_dom_sf"/>
</dbReference>
<feature type="repeat" description="WD" evidence="1">
    <location>
        <begin position="103"/>
        <end position="135"/>
    </location>
</feature>
<dbReference type="GO" id="GO:0030992">
    <property type="term" value="C:intraciliary transport particle B"/>
    <property type="evidence" value="ECO:0007669"/>
    <property type="project" value="TreeGrafter"/>
</dbReference>
<dbReference type="PROSITE" id="PS50082">
    <property type="entry name" value="WD_REPEATS_2"/>
    <property type="match status" value="1"/>
</dbReference>